<keyword evidence="9" id="KW-1185">Reference proteome</keyword>
<keyword evidence="8" id="KW-0969">Cilium</keyword>
<sequence>MRNADGAAMLGQLNDYFSSQEKALKLRSQRQEVLAANIANADTPGYKARDFDFGATFKAATEKRQNQTLAATDNRHLQPRSGMVDPLSPDLLYRNPYQASIDGNTVDMNAEMQAFSDNTIRYQAALTFMTRRIESMKTALTGQ</sequence>
<dbReference type="AlphaFoldDB" id="A0A1W1WYF0"/>
<dbReference type="EMBL" id="FWXD01000001">
    <property type="protein sequence ID" value="SMC16749.1"/>
    <property type="molecule type" value="Genomic_DNA"/>
</dbReference>
<feature type="domain" description="Flagellar basal body rod protein N-terminal" evidence="7">
    <location>
        <begin position="20"/>
        <end position="47"/>
    </location>
</feature>
<comment type="function">
    <text evidence="5 6">Structural component of flagellum, the bacterial motility apparatus. Part of the rod structure of flagellar basal body.</text>
</comment>
<dbReference type="GO" id="GO:0030694">
    <property type="term" value="C:bacterial-type flagellum basal body, rod"/>
    <property type="evidence" value="ECO:0007669"/>
    <property type="project" value="InterPro"/>
</dbReference>
<protein>
    <recommendedName>
        <fullName evidence="3 6">Flagellar basal body rod protein FlgB</fullName>
    </recommendedName>
</protein>
<dbReference type="Pfam" id="PF00460">
    <property type="entry name" value="Flg_bb_rod"/>
    <property type="match status" value="1"/>
</dbReference>
<dbReference type="NCBIfam" id="TIGR01396">
    <property type="entry name" value="FlgB"/>
    <property type="match status" value="1"/>
</dbReference>
<evidence type="ECO:0000256" key="4">
    <source>
        <dbReference type="ARBA" id="ARBA00023143"/>
    </source>
</evidence>
<dbReference type="InterPro" id="IPR019776">
    <property type="entry name" value="Flagellar_basal_body_rod_CS"/>
</dbReference>
<evidence type="ECO:0000313" key="9">
    <source>
        <dbReference type="Proteomes" id="UP000192761"/>
    </source>
</evidence>
<evidence type="ECO:0000256" key="3">
    <source>
        <dbReference type="ARBA" id="ARBA00014376"/>
    </source>
</evidence>
<evidence type="ECO:0000256" key="5">
    <source>
        <dbReference type="ARBA" id="ARBA00024934"/>
    </source>
</evidence>
<dbReference type="PANTHER" id="PTHR30435">
    <property type="entry name" value="FLAGELLAR PROTEIN"/>
    <property type="match status" value="1"/>
</dbReference>
<evidence type="ECO:0000256" key="6">
    <source>
        <dbReference type="PIRNR" id="PIRNR002889"/>
    </source>
</evidence>
<dbReference type="PANTHER" id="PTHR30435:SF12">
    <property type="entry name" value="FLAGELLAR BASAL BODY ROD PROTEIN FLGB"/>
    <property type="match status" value="1"/>
</dbReference>
<evidence type="ECO:0000256" key="1">
    <source>
        <dbReference type="ARBA" id="ARBA00004117"/>
    </source>
</evidence>
<dbReference type="InterPro" id="IPR001444">
    <property type="entry name" value="Flag_bb_rod_N"/>
</dbReference>
<keyword evidence="8" id="KW-0282">Flagellum</keyword>
<comment type="subunit">
    <text evidence="6">The basal body constitutes a major portion of the flagellar organelle and consists of a number of rings mounted on a central rod.</text>
</comment>
<dbReference type="Proteomes" id="UP000192761">
    <property type="component" value="Unassembled WGS sequence"/>
</dbReference>
<evidence type="ECO:0000256" key="2">
    <source>
        <dbReference type="ARBA" id="ARBA00009677"/>
    </source>
</evidence>
<dbReference type="PIRSF" id="PIRSF002889">
    <property type="entry name" value="Rod_FlgB"/>
    <property type="match status" value="1"/>
</dbReference>
<dbReference type="PROSITE" id="PS00588">
    <property type="entry name" value="FLAGELLA_BB_ROD"/>
    <property type="match status" value="1"/>
</dbReference>
<reference evidence="8 9" key="1">
    <citation type="submission" date="2017-04" db="EMBL/GenBank/DDBJ databases">
        <authorList>
            <person name="Afonso C.L."/>
            <person name="Miller P.J."/>
            <person name="Scott M.A."/>
            <person name="Spackman E."/>
            <person name="Goraichik I."/>
            <person name="Dimitrov K.M."/>
            <person name="Suarez D.L."/>
            <person name="Swayne D.E."/>
        </authorList>
    </citation>
    <scope>NUCLEOTIDE SEQUENCE [LARGE SCALE GENOMIC DNA]</scope>
    <source>
        <strain evidence="8 9">DSM 23236</strain>
    </source>
</reference>
<dbReference type="InterPro" id="IPR006300">
    <property type="entry name" value="FlgB"/>
</dbReference>
<dbReference type="GO" id="GO:0071978">
    <property type="term" value="P:bacterial-type flagellum-dependent swarming motility"/>
    <property type="evidence" value="ECO:0007669"/>
    <property type="project" value="TreeGrafter"/>
</dbReference>
<accession>A0A1W1WYF0</accession>
<gene>
    <name evidence="8" type="ORF">SAMN02745857_00253</name>
</gene>
<name>A0A1W1WYF0_9NEIS</name>
<comment type="subcellular location">
    <subcellularLocation>
        <location evidence="1 6">Bacterial flagellum basal body</location>
    </subcellularLocation>
</comment>
<evidence type="ECO:0000313" key="8">
    <source>
        <dbReference type="EMBL" id="SMC16749.1"/>
    </source>
</evidence>
<keyword evidence="4 6" id="KW-0975">Bacterial flagellum</keyword>
<organism evidence="8 9">
    <name type="scientific">Andreprevotia lacus DSM 23236</name>
    <dbReference type="NCBI Taxonomy" id="1121001"/>
    <lineage>
        <taxon>Bacteria</taxon>
        <taxon>Pseudomonadati</taxon>
        <taxon>Pseudomonadota</taxon>
        <taxon>Betaproteobacteria</taxon>
        <taxon>Neisseriales</taxon>
        <taxon>Chitinibacteraceae</taxon>
        <taxon>Andreprevotia</taxon>
    </lineage>
</organism>
<evidence type="ECO:0000259" key="7">
    <source>
        <dbReference type="Pfam" id="PF00460"/>
    </source>
</evidence>
<keyword evidence="8" id="KW-0966">Cell projection</keyword>
<dbReference type="STRING" id="1121001.SAMN02745857_00253"/>
<comment type="similarity">
    <text evidence="2 6">Belongs to the flagella basal body rod proteins family.</text>
</comment>
<proteinExistence type="inferred from homology"/>